<dbReference type="RefSeq" id="WP_344788578.1">
    <property type="nucleotide sequence ID" value="NZ_BAABCA010000005.1"/>
</dbReference>
<dbReference type="EMBL" id="BAABCA010000005">
    <property type="protein sequence ID" value="GAA4237590.1"/>
    <property type="molecule type" value="Genomic_DNA"/>
</dbReference>
<gene>
    <name evidence="2" type="ORF">GCM10022291_24750</name>
</gene>
<evidence type="ECO:0000313" key="2">
    <source>
        <dbReference type="EMBL" id="GAA4237590.1"/>
    </source>
</evidence>
<sequence>MKTILKLSLTVLLLTLTTSCSSDDNDINTNELQSQLLGKWLFENPNNNPSVNNSFTFTSSGNVTYSYWTGSGTNYDSETGTFTFNGDIMTMVFPEGVTLTYVQKVLFTNDNVVEFQSTGVSGEDAYEGDYFRDGADSYESPDDINIDKLNLFFDTGNAWRTGCGGTYSSEAKISIKVTYLSDGKEVDSKTISSRQGFQIHENIELEGDVISLKVRLEDFNASALDKGIVLHDSAVRIETSDETILVNENLGELFICTDSRYEVLFTYKKVDNTFTLEVETDGF</sequence>
<keyword evidence="3" id="KW-1185">Reference proteome</keyword>
<evidence type="ECO:0000256" key="1">
    <source>
        <dbReference type="SAM" id="SignalP"/>
    </source>
</evidence>
<name>A0ABP8CCQ3_9FLAO</name>
<feature type="chain" id="PRO_5047398555" description="Lipocalin-like domain-containing protein" evidence="1">
    <location>
        <begin position="23"/>
        <end position="283"/>
    </location>
</feature>
<evidence type="ECO:0008006" key="4">
    <source>
        <dbReference type="Google" id="ProtNLM"/>
    </source>
</evidence>
<dbReference type="Proteomes" id="UP001501496">
    <property type="component" value="Unassembled WGS sequence"/>
</dbReference>
<comment type="caution">
    <text evidence="2">The sequence shown here is derived from an EMBL/GenBank/DDBJ whole genome shotgun (WGS) entry which is preliminary data.</text>
</comment>
<proteinExistence type="predicted"/>
<protein>
    <recommendedName>
        <fullName evidence="4">Lipocalin-like domain-containing protein</fullName>
    </recommendedName>
</protein>
<organism evidence="2 3">
    <name type="scientific">Postechiella marina</name>
    <dbReference type="NCBI Taxonomy" id="943941"/>
    <lineage>
        <taxon>Bacteria</taxon>
        <taxon>Pseudomonadati</taxon>
        <taxon>Bacteroidota</taxon>
        <taxon>Flavobacteriia</taxon>
        <taxon>Flavobacteriales</taxon>
        <taxon>Flavobacteriaceae</taxon>
        <taxon>Postechiella</taxon>
    </lineage>
</organism>
<reference evidence="3" key="1">
    <citation type="journal article" date="2019" name="Int. J. Syst. Evol. Microbiol.">
        <title>The Global Catalogue of Microorganisms (GCM) 10K type strain sequencing project: providing services to taxonomists for standard genome sequencing and annotation.</title>
        <authorList>
            <consortium name="The Broad Institute Genomics Platform"/>
            <consortium name="The Broad Institute Genome Sequencing Center for Infectious Disease"/>
            <person name="Wu L."/>
            <person name="Ma J."/>
        </authorList>
    </citation>
    <scope>NUCLEOTIDE SEQUENCE [LARGE SCALE GENOMIC DNA]</scope>
    <source>
        <strain evidence="3">JCM 17630</strain>
    </source>
</reference>
<evidence type="ECO:0000313" key="3">
    <source>
        <dbReference type="Proteomes" id="UP001501496"/>
    </source>
</evidence>
<dbReference type="PROSITE" id="PS51257">
    <property type="entry name" value="PROKAR_LIPOPROTEIN"/>
    <property type="match status" value="1"/>
</dbReference>
<keyword evidence="1" id="KW-0732">Signal</keyword>
<feature type="signal peptide" evidence="1">
    <location>
        <begin position="1"/>
        <end position="22"/>
    </location>
</feature>
<accession>A0ABP8CCQ3</accession>